<keyword evidence="3" id="KW-1185">Reference proteome</keyword>
<gene>
    <name evidence="2" type="ORF">CMV30_15065</name>
</gene>
<protein>
    <submittedName>
        <fullName evidence="2">Uncharacterized protein</fullName>
    </submittedName>
</protein>
<dbReference type="RefSeq" id="WP_096056798.1">
    <property type="nucleotide sequence ID" value="NZ_CP023344.1"/>
</dbReference>
<organism evidence="2 3">
    <name type="scientific">Nibricoccus aquaticus</name>
    <dbReference type="NCBI Taxonomy" id="2576891"/>
    <lineage>
        <taxon>Bacteria</taxon>
        <taxon>Pseudomonadati</taxon>
        <taxon>Verrucomicrobiota</taxon>
        <taxon>Opitutia</taxon>
        <taxon>Opitutales</taxon>
        <taxon>Opitutaceae</taxon>
        <taxon>Nibricoccus</taxon>
    </lineage>
</organism>
<dbReference type="AlphaFoldDB" id="A0A290QA84"/>
<accession>A0A290QA84</accession>
<evidence type="ECO:0000256" key="1">
    <source>
        <dbReference type="SAM" id="MobiDB-lite"/>
    </source>
</evidence>
<feature type="compositionally biased region" description="Polar residues" evidence="1">
    <location>
        <begin position="116"/>
        <end position="131"/>
    </location>
</feature>
<proteinExistence type="predicted"/>
<name>A0A290QA84_9BACT</name>
<evidence type="ECO:0000313" key="2">
    <source>
        <dbReference type="EMBL" id="ATC65167.1"/>
    </source>
</evidence>
<dbReference type="KEGG" id="vbh:CMV30_15065"/>
<dbReference type="Proteomes" id="UP000217265">
    <property type="component" value="Chromosome"/>
</dbReference>
<reference evidence="2 3" key="1">
    <citation type="submission" date="2017-09" db="EMBL/GenBank/DDBJ databases">
        <title>Complete genome sequence of Verrucomicrobial strain HZ-65, isolated from freshwater.</title>
        <authorList>
            <person name="Choi A."/>
        </authorList>
    </citation>
    <scope>NUCLEOTIDE SEQUENCE [LARGE SCALE GENOMIC DNA]</scope>
    <source>
        <strain evidence="2 3">HZ-65</strain>
    </source>
</reference>
<dbReference type="EMBL" id="CP023344">
    <property type="protein sequence ID" value="ATC65167.1"/>
    <property type="molecule type" value="Genomic_DNA"/>
</dbReference>
<feature type="region of interest" description="Disordered" evidence="1">
    <location>
        <begin position="107"/>
        <end position="131"/>
    </location>
</feature>
<sequence length="131" mass="14384">MEEPDPLTVQAAVKIAEAYEALVKATFFLNFRKESKQLQAIASYLEKVADQLKAGNRNAGLALELVDRKWAARILGTNGSAEKKRSLIKAREALARKRHFQRTGQVAGTETLDVPYSTQTGQPSATPLLTT</sequence>
<evidence type="ECO:0000313" key="3">
    <source>
        <dbReference type="Proteomes" id="UP000217265"/>
    </source>
</evidence>